<feature type="domain" description="Bacterial sugar transferase" evidence="9">
    <location>
        <begin position="63"/>
        <end position="247"/>
    </location>
</feature>
<dbReference type="InterPro" id="IPR003362">
    <property type="entry name" value="Bact_transf"/>
</dbReference>
<dbReference type="GO" id="GO:0089702">
    <property type="term" value="F:undecaprenyl-phosphate glucose phosphotransferase activity"/>
    <property type="evidence" value="ECO:0007669"/>
    <property type="project" value="UniProtKB-EC"/>
</dbReference>
<keyword evidence="6 8" id="KW-0472">Membrane</keyword>
<feature type="transmembrane region" description="Helical" evidence="8">
    <location>
        <begin position="65"/>
        <end position="89"/>
    </location>
</feature>
<protein>
    <submittedName>
        <fullName evidence="10">UDP-glucose:undecaprenyl-phosphate glucose-1-phosphate transferase</fullName>
        <ecNumber evidence="10">2.7.8.31</ecNumber>
    </submittedName>
</protein>
<evidence type="ECO:0000256" key="3">
    <source>
        <dbReference type="ARBA" id="ARBA00022679"/>
    </source>
</evidence>
<dbReference type="AlphaFoldDB" id="A0A2P2E638"/>
<name>A0A2P2E638_9PROT</name>
<evidence type="ECO:0000313" key="11">
    <source>
        <dbReference type="Proteomes" id="UP000245086"/>
    </source>
</evidence>
<keyword evidence="7" id="KW-0270">Exopolysaccharide synthesis</keyword>
<dbReference type="GO" id="GO:0016020">
    <property type="term" value="C:membrane"/>
    <property type="evidence" value="ECO:0007669"/>
    <property type="project" value="UniProtKB-SubCell"/>
</dbReference>
<evidence type="ECO:0000256" key="5">
    <source>
        <dbReference type="ARBA" id="ARBA00022989"/>
    </source>
</evidence>
<evidence type="ECO:0000313" key="10">
    <source>
        <dbReference type="EMBL" id="GBF56521.1"/>
    </source>
</evidence>
<dbReference type="EC" id="2.7.8.31" evidence="10"/>
<dbReference type="RefSeq" id="WP_320410521.1">
    <property type="nucleotide sequence ID" value="NZ_BFBR01000001.1"/>
</dbReference>
<proteinExistence type="inferred from homology"/>
<keyword evidence="3 10" id="KW-0808">Transferase</keyword>
<keyword evidence="4 8" id="KW-0812">Transmembrane</keyword>
<evidence type="ECO:0000256" key="2">
    <source>
        <dbReference type="ARBA" id="ARBA00006464"/>
    </source>
</evidence>
<evidence type="ECO:0000259" key="9">
    <source>
        <dbReference type="Pfam" id="PF02397"/>
    </source>
</evidence>
<gene>
    <name evidence="10" type="primary">wcaJ_1</name>
    <name evidence="10" type="ORF">PbB2_00177</name>
</gene>
<dbReference type="NCBIfam" id="TIGR03025">
    <property type="entry name" value="EPS_sugtrans"/>
    <property type="match status" value="1"/>
</dbReference>
<comment type="subcellular location">
    <subcellularLocation>
        <location evidence="1">Membrane</location>
        <topology evidence="1">Multi-pass membrane protein</topology>
    </subcellularLocation>
</comment>
<dbReference type="Proteomes" id="UP000245086">
    <property type="component" value="Unassembled WGS sequence"/>
</dbReference>
<dbReference type="PANTHER" id="PTHR30576">
    <property type="entry name" value="COLANIC BIOSYNTHESIS UDP-GLUCOSE LIPID CARRIER TRANSFERASE"/>
    <property type="match status" value="1"/>
</dbReference>
<dbReference type="GO" id="GO:0000271">
    <property type="term" value="P:polysaccharide biosynthetic process"/>
    <property type="evidence" value="ECO:0007669"/>
    <property type="project" value="UniProtKB-KW"/>
</dbReference>
<dbReference type="Pfam" id="PF02397">
    <property type="entry name" value="Bac_transf"/>
    <property type="match status" value="1"/>
</dbReference>
<dbReference type="PANTHER" id="PTHR30576:SF0">
    <property type="entry name" value="UNDECAPRENYL-PHOSPHATE N-ACETYLGALACTOSAMINYL 1-PHOSPHATE TRANSFERASE-RELATED"/>
    <property type="match status" value="1"/>
</dbReference>
<reference evidence="10 11" key="1">
    <citation type="journal article" date="2018" name="Genome Announc.">
        <title>Draft Genome Sequence of "Candidatus Phycosocius bacilliformis," an Alphaproteobacterial Ectosymbiont of the Hydrocarbon-Producing Green Alga Botryococcus braunii.</title>
        <authorList>
            <person name="Tanabe Y."/>
            <person name="Yamaguchi H."/>
            <person name="Watanabe M.M."/>
        </authorList>
    </citation>
    <scope>NUCLEOTIDE SEQUENCE [LARGE SCALE GENOMIC DNA]</scope>
    <source>
        <strain evidence="10 11">BOTRYCO-2</strain>
    </source>
</reference>
<evidence type="ECO:0000256" key="4">
    <source>
        <dbReference type="ARBA" id="ARBA00022692"/>
    </source>
</evidence>
<keyword evidence="11" id="KW-1185">Reference proteome</keyword>
<comment type="caution">
    <text evidence="10">The sequence shown here is derived from an EMBL/GenBank/DDBJ whole genome shotgun (WGS) entry which is preliminary data.</text>
</comment>
<organism evidence="10 11">
    <name type="scientific">Candidatus Phycosocius bacilliformis</name>
    <dbReference type="NCBI Taxonomy" id="1445552"/>
    <lineage>
        <taxon>Bacteria</taxon>
        <taxon>Pseudomonadati</taxon>
        <taxon>Pseudomonadota</taxon>
        <taxon>Alphaproteobacteria</taxon>
        <taxon>Caulobacterales</taxon>
        <taxon>Caulobacterales incertae sedis</taxon>
        <taxon>Candidatus Phycosocius</taxon>
    </lineage>
</organism>
<dbReference type="InterPro" id="IPR017475">
    <property type="entry name" value="EPS_sugar_tfrase"/>
</dbReference>
<accession>A0A2P2E638</accession>
<keyword evidence="5 8" id="KW-1133">Transmembrane helix</keyword>
<evidence type="ECO:0000256" key="7">
    <source>
        <dbReference type="ARBA" id="ARBA00023169"/>
    </source>
</evidence>
<comment type="similarity">
    <text evidence="2">Belongs to the bacterial sugar transferase family.</text>
</comment>
<sequence length="254" mass="28489">MMRHALSHNWTLNNKAHLTLSVGIWTDLMNHISTNLSGHLAEISLYRPVPAKTLSASVMSWPKRLFDLVAAGLGLVFLAPFLLTIAILIKMTSPGPVIFAQTRTGLGGKAFKIYKFRTMTTLEDGDCVIQACRNDQRITALGNFLRRSSLDELPQLWNVLRGEMSIVGPRPHAVAHDHYYGALLSDYRERFRAKPGITGLAQCSGSRGPTETLDKMRRRIRLDLDYIENWSLGMEMRILFKTAKLVIMGDSCAF</sequence>
<evidence type="ECO:0000256" key="8">
    <source>
        <dbReference type="SAM" id="Phobius"/>
    </source>
</evidence>
<evidence type="ECO:0000256" key="1">
    <source>
        <dbReference type="ARBA" id="ARBA00004141"/>
    </source>
</evidence>
<dbReference type="EMBL" id="BFBR01000001">
    <property type="protein sequence ID" value="GBF56521.1"/>
    <property type="molecule type" value="Genomic_DNA"/>
</dbReference>
<evidence type="ECO:0000256" key="6">
    <source>
        <dbReference type="ARBA" id="ARBA00023136"/>
    </source>
</evidence>